<dbReference type="InterPro" id="IPR036962">
    <property type="entry name" value="Glyco_hydro_3_N_sf"/>
</dbReference>
<keyword evidence="3" id="KW-0326">Glycosidase</keyword>
<dbReference type="GO" id="GO:0009254">
    <property type="term" value="P:peptidoglycan turnover"/>
    <property type="evidence" value="ECO:0007669"/>
    <property type="project" value="TreeGrafter"/>
</dbReference>
<dbReference type="RefSeq" id="WP_301119763.1">
    <property type="nucleotide sequence ID" value="NZ_JAUHPX010000005.1"/>
</dbReference>
<dbReference type="SUPFAM" id="SSF51445">
    <property type="entry name" value="(Trans)glycosidases"/>
    <property type="match status" value="1"/>
</dbReference>
<comment type="caution">
    <text evidence="5">The sequence shown here is derived from an EMBL/GenBank/DDBJ whole genome shotgun (WGS) entry which is preliminary data.</text>
</comment>
<gene>
    <name evidence="5" type="ORF">QQX10_09200</name>
</gene>
<dbReference type="Pfam" id="PF00933">
    <property type="entry name" value="Glyco_hydro_3"/>
    <property type="match status" value="1"/>
</dbReference>
<reference evidence="5" key="1">
    <citation type="submission" date="2023-06" db="EMBL/GenBank/DDBJ databases">
        <title>Sysu t00039.</title>
        <authorList>
            <person name="Gao L."/>
            <person name="Fang B.-Z."/>
            <person name="Li W.-J."/>
        </authorList>
    </citation>
    <scope>NUCLEOTIDE SEQUENCE</scope>
    <source>
        <strain evidence="5">SYSU T00039</strain>
    </source>
</reference>
<dbReference type="GO" id="GO:0004553">
    <property type="term" value="F:hydrolase activity, hydrolyzing O-glycosyl compounds"/>
    <property type="evidence" value="ECO:0007669"/>
    <property type="project" value="InterPro"/>
</dbReference>
<evidence type="ECO:0000256" key="3">
    <source>
        <dbReference type="ARBA" id="ARBA00023295"/>
    </source>
</evidence>
<dbReference type="InterPro" id="IPR050226">
    <property type="entry name" value="NagZ_Beta-hexosaminidase"/>
</dbReference>
<keyword evidence="6" id="KW-1185">Reference proteome</keyword>
<organism evidence="5 6">
    <name type="scientific">Demequina lignilytica</name>
    <dbReference type="NCBI Taxonomy" id="3051663"/>
    <lineage>
        <taxon>Bacteria</taxon>
        <taxon>Bacillati</taxon>
        <taxon>Actinomycetota</taxon>
        <taxon>Actinomycetes</taxon>
        <taxon>Micrococcales</taxon>
        <taxon>Demequinaceae</taxon>
        <taxon>Demequina</taxon>
    </lineage>
</organism>
<dbReference type="PANTHER" id="PTHR30480:SF16">
    <property type="entry name" value="GLYCOSIDE HYDROLASE FAMILY 3 DOMAIN PROTEIN"/>
    <property type="match status" value="1"/>
</dbReference>
<protein>
    <submittedName>
        <fullName evidence="5">Glycoside hydrolase family 3 N-terminal domain-containing protein</fullName>
    </submittedName>
</protein>
<dbReference type="Proteomes" id="UP001172737">
    <property type="component" value="Unassembled WGS sequence"/>
</dbReference>
<dbReference type="Gene3D" id="3.20.20.300">
    <property type="entry name" value="Glycoside hydrolase, family 3, N-terminal domain"/>
    <property type="match status" value="1"/>
</dbReference>
<accession>A0AAW7M8E3</accession>
<feature type="domain" description="Glycoside hydrolase family 3 N-terminal" evidence="4">
    <location>
        <begin position="27"/>
        <end position="317"/>
    </location>
</feature>
<dbReference type="InterPro" id="IPR017853">
    <property type="entry name" value="GH"/>
</dbReference>
<comment type="similarity">
    <text evidence="1">Belongs to the glycosyl hydrolase 3 family.</text>
</comment>
<name>A0AAW7M8E3_9MICO</name>
<dbReference type="EMBL" id="JAUHPX010000005">
    <property type="protein sequence ID" value="MDN4488343.1"/>
    <property type="molecule type" value="Genomic_DNA"/>
</dbReference>
<dbReference type="InterPro" id="IPR001764">
    <property type="entry name" value="Glyco_hydro_3_N"/>
</dbReference>
<evidence type="ECO:0000259" key="4">
    <source>
        <dbReference type="Pfam" id="PF00933"/>
    </source>
</evidence>
<dbReference type="GO" id="GO:0005975">
    <property type="term" value="P:carbohydrate metabolic process"/>
    <property type="evidence" value="ECO:0007669"/>
    <property type="project" value="InterPro"/>
</dbReference>
<sequence>MNPLAVLMPGFVGTTLPGWLETRLRDGLGSVCLFGHNVESPSQLRVLCDAIHAANPRAIIAIDEEGGDVSRLYQHEGSPFPGNAVLGRLDDAAATEAVAARVGAELRAVGVDLTLAPDADVNSNPLNPVIGVRSFGADPALVSRHTAAWVRGVQSAGVSACAKHFPGHGDTAQDSHLALPRVDADEATLGVRELPPFVAAIRARAATLMTSHILVPELDPELPATFSPTILRGLLREGLGFQGVVVTDALDMKGASEGRGIPAAAVMALAGGSDLLCLGSNNPDDELGAIVAAIDAAVADGTLPAARLRDAGTRVAALGAHHERVRRSRVVDAPPIMDAFTVATTFAVSDRARALLAGDRPRAWLRLEPTANIAVGASPWGPFAAGVDAVATLGPEGDPASFAAAVPDGALAVVVGKDTHRHPWALAALDAVRARADVVAVDMGWPGEAGADVATYGASRLVGGALLELIGR</sequence>
<evidence type="ECO:0000313" key="5">
    <source>
        <dbReference type="EMBL" id="MDN4488343.1"/>
    </source>
</evidence>
<proteinExistence type="inferred from homology"/>
<dbReference type="AlphaFoldDB" id="A0AAW7M8E3"/>
<evidence type="ECO:0000313" key="6">
    <source>
        <dbReference type="Proteomes" id="UP001172737"/>
    </source>
</evidence>
<dbReference type="PANTHER" id="PTHR30480">
    <property type="entry name" value="BETA-HEXOSAMINIDASE-RELATED"/>
    <property type="match status" value="1"/>
</dbReference>
<evidence type="ECO:0000256" key="2">
    <source>
        <dbReference type="ARBA" id="ARBA00022801"/>
    </source>
</evidence>
<evidence type="ECO:0000256" key="1">
    <source>
        <dbReference type="ARBA" id="ARBA00005336"/>
    </source>
</evidence>
<keyword evidence="2 5" id="KW-0378">Hydrolase</keyword>